<evidence type="ECO:0000313" key="5">
    <source>
        <dbReference type="WBParaSite" id="TCLT_0001082201-mRNA-1"/>
    </source>
</evidence>
<dbReference type="OMA" id="CGRVCCI"/>
<evidence type="ECO:0000256" key="2">
    <source>
        <dbReference type="SAM" id="Phobius"/>
    </source>
</evidence>
<name>A0A0N5DCA3_THECL</name>
<feature type="region of interest" description="Disordered" evidence="1">
    <location>
        <begin position="201"/>
        <end position="232"/>
    </location>
</feature>
<evidence type="ECO:0000256" key="1">
    <source>
        <dbReference type="SAM" id="MobiDB-lite"/>
    </source>
</evidence>
<keyword evidence="4" id="KW-1185">Reference proteome</keyword>
<sequence>MDLLIRSNSKGIRYEGYDEEFIQCVFEDANISGRNERYEFRCRPNLECCGRVCCIPEASAIPIWLMVLFIILVILFLSALLGILAWFYRKNKKNYKDLNKENGPKIVSGQNQRALTGYRSYKQNESQEAISTENLVQKNTEDDAYSSPSNIDTQYSKRTKNIGSRNPLFATNTVRTREKLKHAKKGAEYDEAEISTENKKIESQVEAVKEKEASENDENASQKQVNTSGIRMNGYQIAERMPRTVQTSYSIVPSQPYSTRETFEERFEENYLVEEEKTKSDSDTKDFL</sequence>
<organism evidence="5">
    <name type="scientific">Thelazia callipaeda</name>
    <name type="common">Oriental eyeworm</name>
    <name type="synonym">Parasitic nematode</name>
    <dbReference type="NCBI Taxonomy" id="103827"/>
    <lineage>
        <taxon>Eukaryota</taxon>
        <taxon>Metazoa</taxon>
        <taxon>Ecdysozoa</taxon>
        <taxon>Nematoda</taxon>
        <taxon>Chromadorea</taxon>
        <taxon>Rhabditida</taxon>
        <taxon>Spirurina</taxon>
        <taxon>Spiruromorpha</taxon>
        <taxon>Thelazioidea</taxon>
        <taxon>Thelaziidae</taxon>
        <taxon>Thelazia</taxon>
    </lineage>
</organism>
<dbReference type="EMBL" id="UYYF01005379">
    <property type="protein sequence ID" value="VDN08522.1"/>
    <property type="molecule type" value="Genomic_DNA"/>
</dbReference>
<keyword evidence="2" id="KW-0472">Membrane</keyword>
<feature type="region of interest" description="Disordered" evidence="1">
    <location>
        <begin position="269"/>
        <end position="288"/>
    </location>
</feature>
<feature type="compositionally biased region" description="Polar residues" evidence="1">
    <location>
        <begin position="219"/>
        <end position="230"/>
    </location>
</feature>
<proteinExistence type="predicted"/>
<evidence type="ECO:0000313" key="3">
    <source>
        <dbReference type="EMBL" id="VDN08522.1"/>
    </source>
</evidence>
<feature type="region of interest" description="Disordered" evidence="1">
    <location>
        <begin position="127"/>
        <end position="155"/>
    </location>
</feature>
<feature type="transmembrane region" description="Helical" evidence="2">
    <location>
        <begin position="63"/>
        <end position="88"/>
    </location>
</feature>
<feature type="compositionally biased region" description="Basic and acidic residues" evidence="1">
    <location>
        <begin position="201"/>
        <end position="214"/>
    </location>
</feature>
<dbReference type="STRING" id="103827.A0A0N5DCA3"/>
<gene>
    <name evidence="3" type="ORF">TCLT_LOCUS10804</name>
</gene>
<feature type="compositionally biased region" description="Polar residues" evidence="1">
    <location>
        <begin position="127"/>
        <end position="138"/>
    </location>
</feature>
<protein>
    <submittedName>
        <fullName evidence="5">CX domain-containing protein</fullName>
    </submittedName>
</protein>
<keyword evidence="2" id="KW-0812">Transmembrane</keyword>
<reference evidence="5" key="1">
    <citation type="submission" date="2017-02" db="UniProtKB">
        <authorList>
            <consortium name="WormBaseParasite"/>
        </authorList>
    </citation>
    <scope>IDENTIFICATION</scope>
</reference>
<dbReference type="OrthoDB" id="5857635at2759"/>
<reference evidence="3 4" key="2">
    <citation type="submission" date="2018-11" db="EMBL/GenBank/DDBJ databases">
        <authorList>
            <consortium name="Pathogen Informatics"/>
        </authorList>
    </citation>
    <scope>NUCLEOTIDE SEQUENCE [LARGE SCALE GENOMIC DNA]</scope>
</reference>
<feature type="compositionally biased region" description="Polar residues" evidence="1">
    <location>
        <begin position="146"/>
        <end position="155"/>
    </location>
</feature>
<keyword evidence="2" id="KW-1133">Transmembrane helix</keyword>
<accession>A0A0N5DCA3</accession>
<dbReference type="AlphaFoldDB" id="A0A0N5DCA3"/>
<evidence type="ECO:0000313" key="4">
    <source>
        <dbReference type="Proteomes" id="UP000276776"/>
    </source>
</evidence>
<dbReference type="WBParaSite" id="TCLT_0001082201-mRNA-1">
    <property type="protein sequence ID" value="TCLT_0001082201-mRNA-1"/>
    <property type="gene ID" value="TCLT_0001082201"/>
</dbReference>
<dbReference type="Proteomes" id="UP000276776">
    <property type="component" value="Unassembled WGS sequence"/>
</dbReference>